<reference evidence="2" key="1">
    <citation type="journal article" date="2014" name="Genome Announc.">
        <title>Draft genome sequence of Colletotrichum sublineola, a destructive pathogen of cultivated sorghum.</title>
        <authorList>
            <person name="Baroncelli R."/>
            <person name="Sanz-Martin J.M."/>
            <person name="Rech G.E."/>
            <person name="Sukno S.A."/>
            <person name="Thon M.R."/>
        </authorList>
    </citation>
    <scope>NUCLEOTIDE SEQUENCE [LARGE SCALE GENOMIC DNA]</scope>
    <source>
        <strain evidence="2">TX430BB</strain>
    </source>
</reference>
<evidence type="ECO:0000313" key="1">
    <source>
        <dbReference type="EMBL" id="KDN72014.1"/>
    </source>
</evidence>
<evidence type="ECO:0000313" key="2">
    <source>
        <dbReference type="Proteomes" id="UP000027238"/>
    </source>
</evidence>
<name>A0A066XWD1_COLSU</name>
<organism evidence="1 2">
    <name type="scientific">Colletotrichum sublineola</name>
    <name type="common">Sorghum anthracnose fungus</name>
    <dbReference type="NCBI Taxonomy" id="1173701"/>
    <lineage>
        <taxon>Eukaryota</taxon>
        <taxon>Fungi</taxon>
        <taxon>Dikarya</taxon>
        <taxon>Ascomycota</taxon>
        <taxon>Pezizomycotina</taxon>
        <taxon>Sordariomycetes</taxon>
        <taxon>Hypocreomycetidae</taxon>
        <taxon>Glomerellales</taxon>
        <taxon>Glomerellaceae</taxon>
        <taxon>Colletotrichum</taxon>
        <taxon>Colletotrichum graminicola species complex</taxon>
    </lineage>
</organism>
<accession>A0A066XWD1</accession>
<dbReference type="EMBL" id="JMSE01000068">
    <property type="protein sequence ID" value="KDN72014.1"/>
    <property type="molecule type" value="Genomic_DNA"/>
</dbReference>
<protein>
    <submittedName>
        <fullName evidence="1">Uncharacterized protein</fullName>
    </submittedName>
</protein>
<proteinExistence type="predicted"/>
<comment type="caution">
    <text evidence="1">The sequence shown here is derived from an EMBL/GenBank/DDBJ whole genome shotgun (WGS) entry which is preliminary data.</text>
</comment>
<sequence length="247" mass="27274">MDFNTPSSEENMAVNAITSETVFLQATQSSLSELDNIKFQALPFGPVSETYENQSWQPLMSFPPESSQHSLFPISVGCVDLSLNAKDGREFLTQEEMEYINPSMLCQPHNDPLEPGIGMPDEEIHPGSAEYAIALARNPPEGNEPPKASSQTSLLPLTTRSIPQLSAETLSRMSPEENLKNHRQSVIQMLENTFQDQLSQESLAPPSPTYYLDSVCVHDDLSGCYDEYSLRPGTSSLAGDLFGYAFM</sequence>
<dbReference type="HOGENOM" id="CLU_1124453_0_0_1"/>
<dbReference type="Proteomes" id="UP000027238">
    <property type="component" value="Unassembled WGS sequence"/>
</dbReference>
<keyword evidence="2" id="KW-1185">Reference proteome</keyword>
<gene>
    <name evidence="1" type="ORF">CSUB01_10259</name>
</gene>
<dbReference type="AlphaFoldDB" id="A0A066XWD1"/>